<protein>
    <recommendedName>
        <fullName evidence="3">Alpha/beta hydrolase</fullName>
    </recommendedName>
</protein>
<dbReference type="Proteomes" id="UP000198520">
    <property type="component" value="Unassembled WGS sequence"/>
</dbReference>
<dbReference type="AlphaFoldDB" id="A0A1I2H0B9"/>
<gene>
    <name evidence="1" type="ORF">SAMN04488035_2109</name>
</gene>
<evidence type="ECO:0008006" key="3">
    <source>
        <dbReference type="Google" id="ProtNLM"/>
    </source>
</evidence>
<dbReference type="STRING" id="285351.SAMN04488035_2109"/>
<dbReference type="OrthoDB" id="3259161at2"/>
<dbReference type="RefSeq" id="WP_093378290.1">
    <property type="nucleotide sequence ID" value="NZ_BNAN01000003.1"/>
</dbReference>
<evidence type="ECO:0000313" key="2">
    <source>
        <dbReference type="Proteomes" id="UP000198520"/>
    </source>
</evidence>
<sequence length="565" mass="58084">MTTWTPQSPGAGVISEIAAVAQDLRLLAPRLRAAADALGAAARELGDGARGLAASAWTAQTDALAVTAAALGEPTAAMAGAIDRYAARIAEIQARERVLGSVAEAEAAPALVVLAALREQADADLVAALVQATRTTSTSSGRELAQDASAAGRGWQDAIGASFTRWLVSGLTDDELTRLLEDSPHVADLLMTPTDLAAESRFAAVAEAAGAPAGPDRVAAVAAALAAMPAADRAALARLHPWFVGNLDGAPFADRIHANTTAIRAALHRARREGSADPQGAAARYEKLLAAGHQVVLFDPEGSRFAEIVGDLDAASAGVGVLVGGTGTNLGNAHRQRDRVATFVDRADGRLAMITFQGGEMPQTLTDAASSSYANDVAPHLRDFVAALDLETDAPVTVAGHSYGGSVVGAAESAGMVADRILHIASAGAGPGVGSVADYQAPDTPRYSMTAPGDPIGHVQGHELGSWGHGADPDVMPGLTQLETGRVVHGDPSSPLLQGIDAHSGVLRQDSTAWRNIYGVLTGGDVMLYGEPRLVEEIWTPGGYVQQRELPMTDPTYDPPTVDVP</sequence>
<evidence type="ECO:0000313" key="1">
    <source>
        <dbReference type="EMBL" id="SFF23092.1"/>
    </source>
</evidence>
<organism evidence="1 2">
    <name type="scientific">Flavimobilis marinus</name>
    <dbReference type="NCBI Taxonomy" id="285351"/>
    <lineage>
        <taxon>Bacteria</taxon>
        <taxon>Bacillati</taxon>
        <taxon>Actinomycetota</taxon>
        <taxon>Actinomycetes</taxon>
        <taxon>Micrococcales</taxon>
        <taxon>Jonesiaceae</taxon>
        <taxon>Flavimobilis</taxon>
    </lineage>
</organism>
<dbReference type="SUPFAM" id="SSF53474">
    <property type="entry name" value="alpha/beta-Hydrolases"/>
    <property type="match status" value="1"/>
</dbReference>
<dbReference type="EMBL" id="FONZ01000003">
    <property type="protein sequence ID" value="SFF23092.1"/>
    <property type="molecule type" value="Genomic_DNA"/>
</dbReference>
<proteinExistence type="predicted"/>
<reference evidence="2" key="1">
    <citation type="submission" date="2016-10" db="EMBL/GenBank/DDBJ databases">
        <authorList>
            <person name="Varghese N."/>
            <person name="Submissions S."/>
        </authorList>
    </citation>
    <scope>NUCLEOTIDE SEQUENCE [LARGE SCALE GENOMIC DNA]</scope>
    <source>
        <strain evidence="2">DSM 19083</strain>
    </source>
</reference>
<dbReference type="InterPro" id="IPR029058">
    <property type="entry name" value="AB_hydrolase_fold"/>
</dbReference>
<keyword evidence="2" id="KW-1185">Reference proteome</keyword>
<name>A0A1I2H0B9_9MICO</name>
<accession>A0A1I2H0B9</accession>